<sequence length="302" mass="34471">MVQVTELGYMGLGVKKLGEWKDYASKILGLEVVDEGEAGRCYFRMDYWHHRFIVEEDGRDDLNFLGFRVAGVEEFRQMQRQLTDAGVKVRIGTPEEADDRRVLEVMKLEDASGHPIEIFHGPQIQFDKPFHPGRRMHDKFKTGEGGLGHLIQSESVGFEKTYEFYKLLGMRGGVEYRIPMPGMPRPFDLMFMHCNSRDHTVAFGPPGTKRINHLMIEVENFDDVGLAYEIVRANNVPVAIAPGRHANDHMYSFYFMNPSGWMCEIGWGARAATHQSEYYQRDTYGHQPVAGVMKGVMEVAAE</sequence>
<dbReference type="EMBL" id="QMHM01000109">
    <property type="protein sequence ID" value="RAV74941.1"/>
    <property type="molecule type" value="Genomic_DNA"/>
</dbReference>
<evidence type="ECO:0000313" key="11">
    <source>
        <dbReference type="Proteomes" id="UP000251923"/>
    </source>
</evidence>
<name>A0A329P0I2_9LACT</name>
<gene>
    <name evidence="10" type="ORF">DBT54_10240</name>
</gene>
<comment type="similarity">
    <text evidence="2 8">Belongs to the extradiol ring-cleavage dioxygenase family.</text>
</comment>
<reference evidence="10 11" key="1">
    <citation type="submission" date="2018-04" db="EMBL/GenBank/DDBJ databases">
        <title>Aerococcus urinae genomes.</title>
        <authorList>
            <person name="Hilt E."/>
            <person name="Gilbert N.M."/>
            <person name="Thomas-White K."/>
            <person name="Putonti C."/>
            <person name="Lewis A.L."/>
            <person name="Visck K.L."/>
            <person name="Wolfe A.J."/>
        </authorList>
    </citation>
    <scope>NUCLEOTIDE SEQUENCE [LARGE SCALE GENOMIC DNA]</scope>
    <source>
        <strain evidence="10 11">UMB7480</strain>
    </source>
</reference>
<feature type="domain" description="VOC" evidence="9">
    <location>
        <begin position="6"/>
        <end position="121"/>
    </location>
</feature>
<dbReference type="SUPFAM" id="SSF54593">
    <property type="entry name" value="Glyoxalase/Bleomycin resistance protein/Dihydroxybiphenyl dioxygenase"/>
    <property type="match status" value="1"/>
</dbReference>
<evidence type="ECO:0000256" key="7">
    <source>
        <dbReference type="ARBA" id="ARBA00023004"/>
    </source>
</evidence>
<evidence type="ECO:0000256" key="3">
    <source>
        <dbReference type="ARBA" id="ARBA00022723"/>
    </source>
</evidence>
<dbReference type="Proteomes" id="UP000251923">
    <property type="component" value="Unassembled WGS sequence"/>
</dbReference>
<keyword evidence="6 8" id="KW-0560">Oxidoreductase</keyword>
<keyword evidence="3" id="KW-0479">Metal-binding</keyword>
<evidence type="ECO:0000256" key="4">
    <source>
        <dbReference type="ARBA" id="ARBA00022797"/>
    </source>
</evidence>
<dbReference type="InterPro" id="IPR004360">
    <property type="entry name" value="Glyas_Fos-R_dOase_dom"/>
</dbReference>
<dbReference type="PROSITE" id="PS51819">
    <property type="entry name" value="VOC"/>
    <property type="match status" value="2"/>
</dbReference>
<dbReference type="Gene3D" id="3.10.180.10">
    <property type="entry name" value="2,3-Dihydroxybiphenyl 1,2-Dioxygenase, domain 1"/>
    <property type="match status" value="2"/>
</dbReference>
<dbReference type="GO" id="GO:0008198">
    <property type="term" value="F:ferrous iron binding"/>
    <property type="evidence" value="ECO:0007669"/>
    <property type="project" value="InterPro"/>
</dbReference>
<protein>
    <submittedName>
        <fullName evidence="10">2,3-dihydroxybiphenyl 1,2-dioxygenase</fullName>
    </submittedName>
</protein>
<feature type="domain" description="VOC" evidence="9">
    <location>
        <begin position="146"/>
        <end position="268"/>
    </location>
</feature>
<keyword evidence="5 8" id="KW-0223">Dioxygenase</keyword>
<keyword evidence="4 8" id="KW-0058">Aromatic hydrocarbons catabolism</keyword>
<dbReference type="CDD" id="cd07252">
    <property type="entry name" value="BphC1-RGP6_N_like"/>
    <property type="match status" value="1"/>
</dbReference>
<comment type="cofactor">
    <cofactor evidence="1 8">
        <name>Fe(2+)</name>
        <dbReference type="ChEBI" id="CHEBI:29033"/>
    </cofactor>
</comment>
<evidence type="ECO:0000256" key="8">
    <source>
        <dbReference type="RuleBase" id="RU000683"/>
    </source>
</evidence>
<dbReference type="Pfam" id="PF22632">
    <property type="entry name" value="BphC_D1"/>
    <property type="match status" value="1"/>
</dbReference>
<evidence type="ECO:0000256" key="6">
    <source>
        <dbReference type="ARBA" id="ARBA00023002"/>
    </source>
</evidence>
<evidence type="ECO:0000256" key="5">
    <source>
        <dbReference type="ARBA" id="ARBA00022964"/>
    </source>
</evidence>
<dbReference type="AlphaFoldDB" id="A0A329P0I2"/>
<dbReference type="InterPro" id="IPR029068">
    <property type="entry name" value="Glyas_Bleomycin-R_OHBP_Dase"/>
</dbReference>
<dbReference type="Pfam" id="PF00903">
    <property type="entry name" value="Glyoxalase"/>
    <property type="match status" value="1"/>
</dbReference>
<accession>A0A329P0I2</accession>
<evidence type="ECO:0000313" key="10">
    <source>
        <dbReference type="EMBL" id="RAV74941.1"/>
    </source>
</evidence>
<proteinExistence type="inferred from homology"/>
<dbReference type="InterPro" id="IPR037523">
    <property type="entry name" value="VOC_core"/>
</dbReference>
<comment type="caution">
    <text evidence="10">The sequence shown here is derived from an EMBL/GenBank/DDBJ whole genome shotgun (WGS) entry which is preliminary data.</text>
</comment>
<evidence type="ECO:0000256" key="1">
    <source>
        <dbReference type="ARBA" id="ARBA00001954"/>
    </source>
</evidence>
<evidence type="ECO:0000259" key="9">
    <source>
        <dbReference type="PROSITE" id="PS51819"/>
    </source>
</evidence>
<dbReference type="PROSITE" id="PS00082">
    <property type="entry name" value="EXTRADIOL_DIOXYGENAS"/>
    <property type="match status" value="1"/>
</dbReference>
<keyword evidence="7 8" id="KW-0408">Iron</keyword>
<organism evidence="10 11">
    <name type="scientific">Aerococcus urinae</name>
    <dbReference type="NCBI Taxonomy" id="1376"/>
    <lineage>
        <taxon>Bacteria</taxon>
        <taxon>Bacillati</taxon>
        <taxon>Bacillota</taxon>
        <taxon>Bacilli</taxon>
        <taxon>Lactobacillales</taxon>
        <taxon>Aerococcaceae</taxon>
        <taxon>Aerococcus</taxon>
    </lineage>
</organism>
<dbReference type="GO" id="GO:0051213">
    <property type="term" value="F:dioxygenase activity"/>
    <property type="evidence" value="ECO:0007669"/>
    <property type="project" value="UniProtKB-KW"/>
</dbReference>
<evidence type="ECO:0000256" key="2">
    <source>
        <dbReference type="ARBA" id="ARBA00008784"/>
    </source>
</evidence>
<dbReference type="InterPro" id="IPR000486">
    <property type="entry name" value="Xdiol_ring_cleave_dOase_1/2"/>
</dbReference>